<name>A0A2G8T9A4_9BURK</name>
<protein>
    <submittedName>
        <fullName evidence="1">Uncharacterized protein</fullName>
    </submittedName>
</protein>
<evidence type="ECO:0000313" key="1">
    <source>
        <dbReference type="EMBL" id="PIL42574.1"/>
    </source>
</evidence>
<dbReference type="EMBL" id="PDOC01000024">
    <property type="protein sequence ID" value="PIL42574.1"/>
    <property type="molecule type" value="Genomic_DNA"/>
</dbReference>
<proteinExistence type="predicted"/>
<reference evidence="1 2" key="1">
    <citation type="submission" date="2017-10" db="EMBL/GenBank/DDBJ databases">
        <title>Massilia psychrophilum sp. nov., a novel purple-pigmented bacterium isolated from Tianshan glacier, Xinjiang Municipality, China.</title>
        <authorList>
            <person name="Wang H."/>
        </authorList>
    </citation>
    <scope>NUCLEOTIDE SEQUENCE [LARGE SCALE GENOMIC DNA]</scope>
    <source>
        <strain evidence="1 2">JCM 30074</strain>
    </source>
</reference>
<evidence type="ECO:0000313" key="2">
    <source>
        <dbReference type="Proteomes" id="UP000230390"/>
    </source>
</evidence>
<keyword evidence="2" id="KW-1185">Reference proteome</keyword>
<dbReference type="AlphaFoldDB" id="A0A2G8T9A4"/>
<comment type="caution">
    <text evidence="1">The sequence shown here is derived from an EMBL/GenBank/DDBJ whole genome shotgun (WGS) entry which is preliminary data.</text>
</comment>
<sequence>MMAPTACGNAAAYCSAIGAAVAVAEEDRPFLLGVDAKRFEQRRQILRRFDVQIVGGPVLACGPRLRVAVAVAGKHQAAAIGRFAQLLRPVAPAAQRSERFVQEHEQRLAGADEGHFELDRTARWIDLNALHANSFLPTAS</sequence>
<accession>A0A2G8T9A4</accession>
<organism evidence="1 2">
    <name type="scientific">Massilia eurypsychrophila</name>
    <dbReference type="NCBI Taxonomy" id="1485217"/>
    <lineage>
        <taxon>Bacteria</taxon>
        <taxon>Pseudomonadati</taxon>
        <taxon>Pseudomonadota</taxon>
        <taxon>Betaproteobacteria</taxon>
        <taxon>Burkholderiales</taxon>
        <taxon>Oxalobacteraceae</taxon>
        <taxon>Telluria group</taxon>
        <taxon>Massilia</taxon>
    </lineage>
</organism>
<gene>
    <name evidence="1" type="ORF">CR105_23485</name>
</gene>
<dbReference type="Proteomes" id="UP000230390">
    <property type="component" value="Unassembled WGS sequence"/>
</dbReference>